<name>A0ABU6NTY5_9BACI</name>
<accession>A0ABU6NTY5</accession>
<dbReference type="InterPro" id="IPR001466">
    <property type="entry name" value="Beta-lactam-related"/>
</dbReference>
<proteinExistence type="predicted"/>
<keyword evidence="4" id="KW-0378">Hydrolase</keyword>
<comment type="caution">
    <text evidence="4">The sequence shown here is derived from an EMBL/GenBank/DDBJ whole genome shotgun (WGS) entry which is preliminary data.</text>
</comment>
<gene>
    <name evidence="4" type="ORF">P9271_04525</name>
</gene>
<evidence type="ECO:0000313" key="5">
    <source>
        <dbReference type="Proteomes" id="UP001342826"/>
    </source>
</evidence>
<keyword evidence="2" id="KW-0472">Membrane</keyword>
<comment type="subcellular location">
    <subcellularLocation>
        <location evidence="1">Membrane</location>
    </subcellularLocation>
</comment>
<dbReference type="Proteomes" id="UP001342826">
    <property type="component" value="Unassembled WGS sequence"/>
</dbReference>
<dbReference type="GO" id="GO:0016787">
    <property type="term" value="F:hydrolase activity"/>
    <property type="evidence" value="ECO:0007669"/>
    <property type="project" value="UniProtKB-KW"/>
</dbReference>
<dbReference type="EMBL" id="JARTFS010000004">
    <property type="protein sequence ID" value="MED4400596.1"/>
    <property type="molecule type" value="Genomic_DNA"/>
</dbReference>
<evidence type="ECO:0000259" key="3">
    <source>
        <dbReference type="Pfam" id="PF00144"/>
    </source>
</evidence>
<dbReference type="InterPro" id="IPR050491">
    <property type="entry name" value="AmpC-like"/>
</dbReference>
<dbReference type="PANTHER" id="PTHR46825:SF11">
    <property type="entry name" value="PENICILLIN-BINDING PROTEIN 4"/>
    <property type="match status" value="1"/>
</dbReference>
<keyword evidence="5" id="KW-1185">Reference proteome</keyword>
<dbReference type="SUPFAM" id="SSF56601">
    <property type="entry name" value="beta-lactamase/transpeptidase-like"/>
    <property type="match status" value="1"/>
</dbReference>
<dbReference type="PANTHER" id="PTHR46825">
    <property type="entry name" value="D-ALANYL-D-ALANINE-CARBOXYPEPTIDASE/ENDOPEPTIDASE AMPH"/>
    <property type="match status" value="1"/>
</dbReference>
<dbReference type="Pfam" id="PF00144">
    <property type="entry name" value="Beta-lactamase"/>
    <property type="match status" value="1"/>
</dbReference>
<evidence type="ECO:0000313" key="4">
    <source>
        <dbReference type="EMBL" id="MED4400596.1"/>
    </source>
</evidence>
<protein>
    <submittedName>
        <fullName evidence="4">Serine hydrolase</fullName>
        <ecNumber evidence="4">3.1.1.103</ecNumber>
    </submittedName>
</protein>
<sequence>MQNLTARLKELVEYAELNGVLMLAEEGNTIFHHASGYADRKNNRLLDGDSVFELASVSKPFTAIAVMILKEKGYLNFDDKVSDWLGDFPYEDVLIRHLLNHTSGLPEYMQLVMEQWDHEQIAENRDVLKLLIDYSPEVYFKPGEHWAYTNTNYVLLALIIEEVSGKTFANYMKEEIFSTLGMNDTFVFNAKYNHGIKNYALGHVYDPSSDEYVRPDSFSDLAYVKYMGGIQGDGAINSNAKDLLIFDQALYTEKLVSYSTLREAMSQTVLKGEEPIGYGLGWVIREIEETGMMVGHNGGWPGYSTCFCRFIDHNKTLIYLCNEEVDTEFENRILQVATNILFDLPYKFPEKPIRQKAVEIELNECSKLEGTYHSPDEEGLLAKVFIENDHLYLQLSGQVKVALHPLSITKFFIKNTSIEINFSIQNEQVSHIYWEEEGETIVLNKI</sequence>
<feature type="domain" description="Beta-lactamase-related" evidence="3">
    <location>
        <begin position="8"/>
        <end position="329"/>
    </location>
</feature>
<dbReference type="RefSeq" id="WP_066231331.1">
    <property type="nucleotide sequence ID" value="NZ_JARTFQ010000010.1"/>
</dbReference>
<dbReference type="InterPro" id="IPR012338">
    <property type="entry name" value="Beta-lactam/transpept-like"/>
</dbReference>
<evidence type="ECO:0000256" key="2">
    <source>
        <dbReference type="ARBA" id="ARBA00023136"/>
    </source>
</evidence>
<reference evidence="4 5" key="1">
    <citation type="submission" date="2023-03" db="EMBL/GenBank/DDBJ databases">
        <title>Bacillus Genome Sequencing.</title>
        <authorList>
            <person name="Dunlap C."/>
        </authorList>
    </citation>
    <scope>NUCLEOTIDE SEQUENCE [LARGE SCALE GENOMIC DNA]</scope>
    <source>
        <strain evidence="4 5">NRS-1717</strain>
    </source>
</reference>
<dbReference type="EC" id="3.1.1.103" evidence="4"/>
<dbReference type="Gene3D" id="3.40.710.10">
    <property type="entry name" value="DD-peptidase/beta-lactamase superfamily"/>
    <property type="match status" value="1"/>
</dbReference>
<organism evidence="4 5">
    <name type="scientific">Metabacillus fastidiosus</name>
    <dbReference type="NCBI Taxonomy" id="1458"/>
    <lineage>
        <taxon>Bacteria</taxon>
        <taxon>Bacillati</taxon>
        <taxon>Bacillota</taxon>
        <taxon>Bacilli</taxon>
        <taxon>Bacillales</taxon>
        <taxon>Bacillaceae</taxon>
        <taxon>Metabacillus</taxon>
    </lineage>
</organism>
<dbReference type="GeneID" id="301141780"/>
<evidence type="ECO:0000256" key="1">
    <source>
        <dbReference type="ARBA" id="ARBA00004370"/>
    </source>
</evidence>